<organism evidence="2 3">
    <name type="scientific">Psychrilyobacter piezotolerans</name>
    <dbReference type="NCBI Taxonomy" id="2293438"/>
    <lineage>
        <taxon>Bacteria</taxon>
        <taxon>Fusobacteriati</taxon>
        <taxon>Fusobacteriota</taxon>
        <taxon>Fusobacteriia</taxon>
        <taxon>Fusobacteriales</taxon>
        <taxon>Fusobacteriaceae</taxon>
        <taxon>Psychrilyobacter</taxon>
    </lineage>
</organism>
<dbReference type="PANTHER" id="PTHR36178">
    <property type="entry name" value="SLR0625 PROTEIN"/>
    <property type="match status" value="1"/>
</dbReference>
<evidence type="ECO:0000313" key="2">
    <source>
        <dbReference type="EMBL" id="REI40469.1"/>
    </source>
</evidence>
<feature type="transmembrane region" description="Helical" evidence="1">
    <location>
        <begin position="201"/>
        <end position="220"/>
    </location>
</feature>
<protein>
    <submittedName>
        <fullName evidence="2">Uncharacterized protein</fullName>
    </submittedName>
</protein>
<name>A0ABX9KFM1_9FUSO</name>
<feature type="transmembrane region" description="Helical" evidence="1">
    <location>
        <begin position="137"/>
        <end position="158"/>
    </location>
</feature>
<feature type="transmembrane region" description="Helical" evidence="1">
    <location>
        <begin position="256"/>
        <end position="283"/>
    </location>
</feature>
<feature type="transmembrane region" description="Helical" evidence="1">
    <location>
        <begin position="290"/>
        <end position="307"/>
    </location>
</feature>
<gene>
    <name evidence="2" type="ORF">DYH56_10645</name>
</gene>
<reference evidence="2 3" key="1">
    <citation type="submission" date="2018-08" db="EMBL/GenBank/DDBJ databases">
        <title>Draft genome sequence of Psychrilyobacter sp. strain SD5 isolated from Black Sea water.</title>
        <authorList>
            <person name="Yadav S."/>
            <person name="Villanueva L."/>
            <person name="Damste J.S.S."/>
        </authorList>
    </citation>
    <scope>NUCLEOTIDE SEQUENCE [LARGE SCALE GENOMIC DNA]</scope>
    <source>
        <strain evidence="2 3">SD5</strain>
    </source>
</reference>
<feature type="transmembrane region" description="Helical" evidence="1">
    <location>
        <begin position="327"/>
        <end position="351"/>
    </location>
</feature>
<proteinExistence type="predicted"/>
<accession>A0ABX9KFM1</accession>
<keyword evidence="3" id="KW-1185">Reference proteome</keyword>
<keyword evidence="1" id="KW-0472">Membrane</keyword>
<sequence>MLKTFIFLNICLLADIKFRKEISHLRKISFPSLFFIGILVSLFNIYFKFNFTQETGKILLTAFFSTIGLRYSKKTFFKGFKWQMIFLISAVSVSVFQNLFIKIVGSFVCFKDIKLYSSLMLMGDFSVVSKYSSHPSISGMETLTIILGTISCSLFFLVISKGKKLYTEKLQKTSIKNIFKPAVIIFIITVLSLLLEKTYLSPLKSIGIAYISGLLFRWNLDKKAVYLENFHINKIGNYFLSLFILLKFSSLDIKSLQILALSDIFIVFLQIILLVLFSAFFVYKIYRKKTLAVFLSAAILGFSIGVPPSTMSVLQQVGKERGTPPHMIMIVPVVGAWLITYFNPVISNFFLN</sequence>
<dbReference type="PANTHER" id="PTHR36178:SF1">
    <property type="entry name" value="SODIUM_GLUTAMATE SYMPORTER"/>
    <property type="match status" value="1"/>
</dbReference>
<keyword evidence="1" id="KW-0812">Transmembrane</keyword>
<dbReference type="Proteomes" id="UP000263486">
    <property type="component" value="Unassembled WGS sequence"/>
</dbReference>
<dbReference type="InterPro" id="IPR004445">
    <property type="entry name" value="GltS"/>
</dbReference>
<evidence type="ECO:0000313" key="3">
    <source>
        <dbReference type="Proteomes" id="UP000263486"/>
    </source>
</evidence>
<dbReference type="EMBL" id="QUAJ01000019">
    <property type="protein sequence ID" value="REI40469.1"/>
    <property type="molecule type" value="Genomic_DNA"/>
</dbReference>
<comment type="caution">
    <text evidence="2">The sequence shown here is derived from an EMBL/GenBank/DDBJ whole genome shotgun (WGS) entry which is preliminary data.</text>
</comment>
<evidence type="ECO:0000256" key="1">
    <source>
        <dbReference type="SAM" id="Phobius"/>
    </source>
</evidence>
<feature type="transmembrane region" description="Helical" evidence="1">
    <location>
        <begin position="28"/>
        <end position="49"/>
    </location>
</feature>
<feature type="transmembrane region" description="Helical" evidence="1">
    <location>
        <begin position="178"/>
        <end position="195"/>
    </location>
</feature>
<keyword evidence="1" id="KW-1133">Transmembrane helix</keyword>
<dbReference type="RefSeq" id="WP_114642854.1">
    <property type="nucleotide sequence ID" value="NZ_JAACIO010000020.1"/>
</dbReference>
<feature type="transmembrane region" description="Helical" evidence="1">
    <location>
        <begin position="232"/>
        <end position="250"/>
    </location>
</feature>
<feature type="transmembrane region" description="Helical" evidence="1">
    <location>
        <begin position="84"/>
        <end position="108"/>
    </location>
</feature>
<dbReference type="Pfam" id="PF03616">
    <property type="entry name" value="Glt_symporter"/>
    <property type="match status" value="2"/>
</dbReference>